<feature type="domain" description="DEAD-box RNA helicase Q" evidence="18">
    <location>
        <begin position="125"/>
        <end position="154"/>
    </location>
</feature>
<dbReference type="SMART" id="SM01178">
    <property type="entry name" value="DUF4217"/>
    <property type="match status" value="1"/>
</dbReference>
<name>A0A2I3RFU4_PANTR</name>
<dbReference type="EC" id="3.6.4.13" evidence="14"/>
<evidence type="ECO:0000256" key="4">
    <source>
        <dbReference type="ARBA" id="ARBA00022806"/>
    </source>
</evidence>
<dbReference type="VGNC" id="VGNC:13868">
    <property type="gene designation" value="DDX31"/>
</dbReference>
<dbReference type="SMART" id="SM00487">
    <property type="entry name" value="DEXDc"/>
    <property type="match status" value="1"/>
</dbReference>
<evidence type="ECO:0000256" key="13">
    <source>
        <dbReference type="RuleBase" id="RU000492"/>
    </source>
</evidence>
<accession>A0A2I3RFU4</accession>
<dbReference type="Pfam" id="PF13959">
    <property type="entry name" value="CTE_SPB4"/>
    <property type="match status" value="1"/>
</dbReference>
<dbReference type="PROSITE" id="PS51194">
    <property type="entry name" value="HELICASE_CTER"/>
    <property type="match status" value="1"/>
</dbReference>
<feature type="domain" description="Helicase C-terminal" evidence="17">
    <location>
        <begin position="358"/>
        <end position="537"/>
    </location>
</feature>
<dbReference type="OMA" id="AVHIKAD"/>
<evidence type="ECO:0000259" key="17">
    <source>
        <dbReference type="PROSITE" id="PS51194"/>
    </source>
</evidence>
<evidence type="ECO:0000256" key="15">
    <source>
        <dbReference type="SAM" id="MobiDB-lite"/>
    </source>
</evidence>
<keyword evidence="3 13" id="KW-0378">Hydrolase</keyword>
<dbReference type="CDD" id="cd17949">
    <property type="entry name" value="DEADc_DDX31"/>
    <property type="match status" value="1"/>
</dbReference>
<reference evidence="19" key="2">
    <citation type="submission" date="2025-08" db="UniProtKB">
        <authorList>
            <consortium name="Ensembl"/>
        </authorList>
    </citation>
    <scope>IDENTIFICATION</scope>
</reference>
<dbReference type="Ensembl" id="ENSPTRT00000079825.1">
    <property type="protein sequence ID" value="ENSPTRP00000063503.1"/>
    <property type="gene ID" value="ENSPTRG00000021500.7"/>
</dbReference>
<dbReference type="GO" id="GO:0003724">
    <property type="term" value="F:RNA helicase activity"/>
    <property type="evidence" value="ECO:0007669"/>
    <property type="project" value="UniProtKB-EC"/>
</dbReference>
<evidence type="ECO:0000256" key="5">
    <source>
        <dbReference type="ARBA" id="ARBA00022840"/>
    </source>
</evidence>
<keyword evidence="6 14" id="KW-0694">RNA-binding</keyword>
<evidence type="ECO:0000256" key="8">
    <source>
        <dbReference type="ARBA" id="ARBA00023242"/>
    </source>
</evidence>
<evidence type="ECO:0000313" key="19">
    <source>
        <dbReference type="Ensembl" id="ENSPTRP00000063503.1"/>
    </source>
</evidence>
<comment type="similarity">
    <text evidence="9">Belongs to the DEAD box helicase family. DDX31/DBP7 subfamily.</text>
</comment>
<dbReference type="CDD" id="cd18787">
    <property type="entry name" value="SF2_C_DEAD"/>
    <property type="match status" value="1"/>
</dbReference>
<sequence>MAAADGSLFDNPRTFSRRSPAQASRQAKATKRKYQASSEAPPAKRRNETSFLPAKKSSVKETQRTFKGNAQKTFSPKKHSVSTSDRNQEERQCIKTSSLFKNNPDIPELHRPVVKQVQEKVFTSAAFHELGLHPHLISTINTVLKMSSMTSVQKQSIPVLLEGRDALVRSQTGSGKTLAYCIPVVQSLQAMESKIQVCIKCVFLSLLIPFTWIVPGVLMGGEKRKSEKARLRKGINILISTPGRLVDHIKSTKNIHFSRLRWLVFDEADRILDLGFEKDITVILNAVNAECQKRQNVLLSATLTEGVTRLADISLHDPVSISVLDKSHDQLNPKDKAVQEVCPPPAGDELDSFAIPESLKQHVTVVPSKLRLVCLAAFILQKCKFEKDQKMVVFFSSCELVEFHYSLFLQTLLSSSGAPASGQLPSASMRLKFLRLHGGMEQEERTAVFQEFSHSRRGVLLCTDVAARGLDLPQVTWIVQYNAPSSPAEYIHRIGRTARIGCHGSSLLILAPSEAEYVNSLASHKINVSEIKMEDILCVLTRDDCFKGKRWGAQKSRAVGPQEIRERATVLQTVFEDYVHSSERRVSWAKKALQSFIQAYATYPRELKHIFHVRSLHLGHVAKSFGLRDAPRNLSALTRKKRKAHVKRPDLHKKTQSKHSLAEILRSEYSSGMEAGVAKVKKQNAPGEPGGRPLQHSLQPTPCFGRGKTLKWRKTQKGLQRDSKTSQKV</sequence>
<dbReference type="GO" id="GO:0005730">
    <property type="term" value="C:nucleolus"/>
    <property type="evidence" value="ECO:0007669"/>
    <property type="project" value="UniProtKB-SubCell"/>
</dbReference>
<evidence type="ECO:0000313" key="21">
    <source>
        <dbReference type="VGNC" id="VGNC:13868"/>
    </source>
</evidence>
<reference evidence="19" key="3">
    <citation type="submission" date="2025-09" db="UniProtKB">
        <authorList>
            <consortium name="Ensembl"/>
        </authorList>
    </citation>
    <scope>IDENTIFICATION</scope>
</reference>
<evidence type="ECO:0000256" key="9">
    <source>
        <dbReference type="ARBA" id="ARBA00037933"/>
    </source>
</evidence>
<comment type="subcellular location">
    <subcellularLocation>
        <location evidence="1">Nucleus</location>
        <location evidence="1">Nucleolus</location>
    </subcellularLocation>
</comment>
<gene>
    <name evidence="19 21" type="primary">DDX31</name>
</gene>
<dbReference type="InterPro" id="IPR027417">
    <property type="entry name" value="P-loop_NTPase"/>
</dbReference>
<evidence type="ECO:0000256" key="1">
    <source>
        <dbReference type="ARBA" id="ARBA00004604"/>
    </source>
</evidence>
<dbReference type="SUPFAM" id="SSF52540">
    <property type="entry name" value="P-loop containing nucleoside triphosphate hydrolases"/>
    <property type="match status" value="2"/>
</dbReference>
<dbReference type="GO" id="GO:0016887">
    <property type="term" value="F:ATP hydrolysis activity"/>
    <property type="evidence" value="ECO:0007669"/>
    <property type="project" value="RHEA"/>
</dbReference>
<dbReference type="InterPro" id="IPR025313">
    <property type="entry name" value="SPB4-like_CTE"/>
</dbReference>
<dbReference type="EMBL" id="AACZ04069149">
    <property type="status" value="NOT_ANNOTATED_CDS"/>
    <property type="molecule type" value="Genomic_DNA"/>
</dbReference>
<dbReference type="Bgee" id="ENSPTRG00000021500">
    <property type="expression patterns" value="Expressed in fibroblast and 21 other cell types or tissues"/>
</dbReference>
<feature type="compositionally biased region" description="Basic and acidic residues" evidence="15">
    <location>
        <begin position="719"/>
        <end position="729"/>
    </location>
</feature>
<feature type="region of interest" description="Disordered" evidence="15">
    <location>
        <begin position="675"/>
        <end position="729"/>
    </location>
</feature>
<proteinExistence type="inferred from homology"/>
<evidence type="ECO:0000256" key="14">
    <source>
        <dbReference type="RuleBase" id="RU365068"/>
    </source>
</evidence>
<dbReference type="SMART" id="SM00490">
    <property type="entry name" value="HELICc"/>
    <property type="match status" value="1"/>
</dbReference>
<dbReference type="InterPro" id="IPR000629">
    <property type="entry name" value="RNA-helicase_DEAD-box_CS"/>
</dbReference>
<dbReference type="Pfam" id="PF00271">
    <property type="entry name" value="Helicase_C"/>
    <property type="match status" value="1"/>
</dbReference>
<keyword evidence="2 13" id="KW-0547">Nucleotide-binding</keyword>
<evidence type="ECO:0000256" key="6">
    <source>
        <dbReference type="ARBA" id="ARBA00022884"/>
    </source>
</evidence>
<dbReference type="Proteomes" id="UP000002277">
    <property type="component" value="Chromosome 9"/>
</dbReference>
<dbReference type="PANTHER" id="PTHR24031">
    <property type="entry name" value="RNA HELICASE"/>
    <property type="match status" value="1"/>
</dbReference>
<evidence type="ECO:0000256" key="7">
    <source>
        <dbReference type="ARBA" id="ARBA00023235"/>
    </source>
</evidence>
<comment type="catalytic activity">
    <reaction evidence="10">
        <text>ATP + H2O = ADP + phosphate + H(+)</text>
        <dbReference type="Rhea" id="RHEA:13065"/>
        <dbReference type="ChEBI" id="CHEBI:15377"/>
        <dbReference type="ChEBI" id="CHEBI:15378"/>
        <dbReference type="ChEBI" id="CHEBI:30616"/>
        <dbReference type="ChEBI" id="CHEBI:43474"/>
        <dbReference type="ChEBI" id="CHEBI:456216"/>
        <dbReference type="EC" id="3.6.4.13"/>
    </reaction>
    <physiologicalReaction direction="left-to-right" evidence="10">
        <dbReference type="Rhea" id="RHEA:13066"/>
    </physiologicalReaction>
</comment>
<comment type="domain">
    <text evidence="14">The Q motif is unique to and characteristic of the DEAD box family of RNA helicases and controls ATP binding and hydrolysis.</text>
</comment>
<dbReference type="GeneTree" id="ENSGT00550000075041"/>
<keyword evidence="4 13" id="KW-0347">Helicase</keyword>
<dbReference type="InterPro" id="IPR014014">
    <property type="entry name" value="RNA_helicase_DEAD_Q_motif"/>
</dbReference>
<evidence type="ECO:0000259" key="18">
    <source>
        <dbReference type="PROSITE" id="PS51195"/>
    </source>
</evidence>
<evidence type="ECO:0000313" key="20">
    <source>
        <dbReference type="Proteomes" id="UP000002277"/>
    </source>
</evidence>
<dbReference type="PROSITE" id="PS51195">
    <property type="entry name" value="Q_MOTIF"/>
    <property type="match status" value="1"/>
</dbReference>
<keyword evidence="8" id="KW-0539">Nucleus</keyword>
<dbReference type="Gene3D" id="3.40.50.300">
    <property type="entry name" value="P-loop containing nucleotide triphosphate hydrolases"/>
    <property type="match status" value="2"/>
</dbReference>
<evidence type="ECO:0000259" key="16">
    <source>
        <dbReference type="PROSITE" id="PS51192"/>
    </source>
</evidence>
<dbReference type="PROSITE" id="PS00039">
    <property type="entry name" value="DEAD_ATP_HELICASE"/>
    <property type="match status" value="1"/>
</dbReference>
<dbReference type="InterPro" id="IPR001650">
    <property type="entry name" value="Helicase_C-like"/>
</dbReference>
<protein>
    <recommendedName>
        <fullName evidence="14">ATP-dependent RNA helicase</fullName>
        <ecNumber evidence="14">3.6.4.13</ecNumber>
    </recommendedName>
</protein>
<dbReference type="InterPro" id="IPR014001">
    <property type="entry name" value="Helicase_ATP-bd"/>
</dbReference>
<evidence type="ECO:0000256" key="3">
    <source>
        <dbReference type="ARBA" id="ARBA00022801"/>
    </source>
</evidence>
<organism evidence="19 20">
    <name type="scientific">Pan troglodytes</name>
    <name type="common">Chimpanzee</name>
    <dbReference type="NCBI Taxonomy" id="9598"/>
    <lineage>
        <taxon>Eukaryota</taxon>
        <taxon>Metazoa</taxon>
        <taxon>Chordata</taxon>
        <taxon>Craniata</taxon>
        <taxon>Vertebrata</taxon>
        <taxon>Euteleostomi</taxon>
        <taxon>Mammalia</taxon>
        <taxon>Eutheria</taxon>
        <taxon>Euarchontoglires</taxon>
        <taxon>Primates</taxon>
        <taxon>Haplorrhini</taxon>
        <taxon>Catarrhini</taxon>
        <taxon>Hominidae</taxon>
        <taxon>Pan</taxon>
    </lineage>
</organism>
<keyword evidence="7" id="KW-0413">Isomerase</keyword>
<dbReference type="InterPro" id="IPR011545">
    <property type="entry name" value="DEAD/DEAH_box_helicase_dom"/>
</dbReference>
<feature type="region of interest" description="Disordered" evidence="15">
    <location>
        <begin position="640"/>
        <end position="661"/>
    </location>
</feature>
<evidence type="ECO:0000256" key="12">
    <source>
        <dbReference type="PROSITE-ProRule" id="PRU00552"/>
    </source>
</evidence>
<keyword evidence="20" id="KW-1185">Reference proteome</keyword>
<dbReference type="GO" id="GO:0003723">
    <property type="term" value="F:RNA binding"/>
    <property type="evidence" value="ECO:0007669"/>
    <property type="project" value="UniProtKB-UniRule"/>
</dbReference>
<feature type="compositionally biased region" description="Polar residues" evidence="15">
    <location>
        <begin position="13"/>
        <end position="27"/>
    </location>
</feature>
<evidence type="ECO:0000256" key="2">
    <source>
        <dbReference type="ARBA" id="ARBA00022741"/>
    </source>
</evidence>
<dbReference type="Pfam" id="PF00270">
    <property type="entry name" value="DEAD"/>
    <property type="match status" value="1"/>
</dbReference>
<feature type="short sequence motif" description="Q motif" evidence="12">
    <location>
        <begin position="125"/>
        <end position="154"/>
    </location>
</feature>
<comment type="function">
    <text evidence="14">RNA helicase.</text>
</comment>
<dbReference type="GO" id="GO:0005524">
    <property type="term" value="F:ATP binding"/>
    <property type="evidence" value="ECO:0007669"/>
    <property type="project" value="UniProtKB-UniRule"/>
</dbReference>
<dbReference type="PROSITE" id="PS51192">
    <property type="entry name" value="HELICASE_ATP_BIND_1"/>
    <property type="match status" value="1"/>
</dbReference>
<reference evidence="19 20" key="1">
    <citation type="journal article" date="2005" name="Nature">
        <title>Initial sequence of the chimpanzee genome and comparison with the human genome.</title>
        <authorList>
            <consortium name="Chimpanzee sequencing and analysis consortium"/>
        </authorList>
    </citation>
    <scope>NUCLEOTIDE SEQUENCE [LARGE SCALE GENOMIC DNA]</scope>
</reference>
<dbReference type="AlphaFoldDB" id="A0A2I3RFU4"/>
<comment type="function">
    <text evidence="11">May have DNA helicase activity and RNA helicase activity. Probably have ssDNA and RNA dependent ATPase activity. Plays a role in ribosome biogenesis and TP53/p53 regulation through its interaction with NPM1.</text>
</comment>
<feature type="compositionally biased region" description="Polar residues" evidence="15">
    <location>
        <begin position="65"/>
        <end position="74"/>
    </location>
</feature>
<evidence type="ECO:0000256" key="11">
    <source>
        <dbReference type="ARBA" id="ARBA00054056"/>
    </source>
</evidence>
<keyword evidence="5 13" id="KW-0067">ATP-binding</keyword>
<dbReference type="FunFam" id="3.40.50.300:FF:001399">
    <property type="entry name" value="RNA helicase"/>
    <property type="match status" value="1"/>
</dbReference>
<feature type="domain" description="Helicase ATP-binding" evidence="16">
    <location>
        <begin position="157"/>
        <end position="321"/>
    </location>
</feature>
<dbReference type="FunFam" id="3.40.50.300:FF:001466">
    <property type="entry name" value="RNA helicase"/>
    <property type="match status" value="1"/>
</dbReference>
<feature type="region of interest" description="Disordered" evidence="15">
    <location>
        <begin position="1"/>
        <end position="101"/>
    </location>
</feature>
<evidence type="ECO:0000256" key="10">
    <source>
        <dbReference type="ARBA" id="ARBA00049390"/>
    </source>
</evidence>